<dbReference type="InterPro" id="IPR058625">
    <property type="entry name" value="MdtA-like_BSH"/>
</dbReference>
<dbReference type="NCBIfam" id="TIGR01730">
    <property type="entry name" value="RND_mfp"/>
    <property type="match status" value="1"/>
</dbReference>
<comment type="subcellular location">
    <subcellularLocation>
        <location evidence="1">Cell envelope</location>
    </subcellularLocation>
</comment>
<dbReference type="Pfam" id="PF25876">
    <property type="entry name" value="HH_MFP_RND"/>
    <property type="match status" value="1"/>
</dbReference>
<gene>
    <name evidence="8" type="ORF">ACFS6H_18090</name>
</gene>
<evidence type="ECO:0000259" key="7">
    <source>
        <dbReference type="Pfam" id="PF25967"/>
    </source>
</evidence>
<protein>
    <submittedName>
        <fullName evidence="8">Efflux RND transporter periplasmic adaptor subunit</fullName>
    </submittedName>
</protein>
<comment type="caution">
    <text evidence="8">The sequence shown here is derived from an EMBL/GenBank/DDBJ whole genome shotgun (WGS) entry which is preliminary data.</text>
</comment>
<evidence type="ECO:0000313" key="9">
    <source>
        <dbReference type="Proteomes" id="UP001597511"/>
    </source>
</evidence>
<dbReference type="Gene3D" id="2.40.30.170">
    <property type="match status" value="1"/>
</dbReference>
<accession>A0ABW6AB47</accession>
<evidence type="ECO:0000256" key="1">
    <source>
        <dbReference type="ARBA" id="ARBA00004196"/>
    </source>
</evidence>
<feature type="domain" description="Multidrug resistance protein MdtA-like alpha-helical hairpin" evidence="4">
    <location>
        <begin position="109"/>
        <end position="168"/>
    </location>
</feature>
<dbReference type="InterPro" id="IPR006143">
    <property type="entry name" value="RND_pump_MFP"/>
</dbReference>
<evidence type="ECO:0000259" key="6">
    <source>
        <dbReference type="Pfam" id="PF25954"/>
    </source>
</evidence>
<dbReference type="PANTHER" id="PTHR30469">
    <property type="entry name" value="MULTIDRUG RESISTANCE PROTEIN MDTA"/>
    <property type="match status" value="1"/>
</dbReference>
<evidence type="ECO:0000256" key="2">
    <source>
        <dbReference type="ARBA" id="ARBA00009477"/>
    </source>
</evidence>
<dbReference type="Pfam" id="PF25954">
    <property type="entry name" value="Beta-barrel_RND_2"/>
    <property type="match status" value="1"/>
</dbReference>
<dbReference type="InterPro" id="IPR058627">
    <property type="entry name" value="MdtA-like_C"/>
</dbReference>
<evidence type="ECO:0000313" key="8">
    <source>
        <dbReference type="EMBL" id="MFD2921635.1"/>
    </source>
</evidence>
<dbReference type="Gene3D" id="1.10.287.470">
    <property type="entry name" value="Helix hairpin bin"/>
    <property type="match status" value="1"/>
</dbReference>
<evidence type="ECO:0000256" key="3">
    <source>
        <dbReference type="ARBA" id="ARBA00022448"/>
    </source>
</evidence>
<dbReference type="SUPFAM" id="SSF111369">
    <property type="entry name" value="HlyD-like secretion proteins"/>
    <property type="match status" value="1"/>
</dbReference>
<reference evidence="9" key="1">
    <citation type="journal article" date="2019" name="Int. J. Syst. Evol. Microbiol.">
        <title>The Global Catalogue of Microorganisms (GCM) 10K type strain sequencing project: providing services to taxonomists for standard genome sequencing and annotation.</title>
        <authorList>
            <consortium name="The Broad Institute Genomics Platform"/>
            <consortium name="The Broad Institute Genome Sequencing Center for Infectious Disease"/>
            <person name="Wu L."/>
            <person name="Ma J."/>
        </authorList>
    </citation>
    <scope>NUCLEOTIDE SEQUENCE [LARGE SCALE GENOMIC DNA]</scope>
    <source>
        <strain evidence="9">KCTC 23299</strain>
    </source>
</reference>
<dbReference type="Gene3D" id="2.40.420.20">
    <property type="match status" value="1"/>
</dbReference>
<dbReference type="InterPro" id="IPR058792">
    <property type="entry name" value="Beta-barrel_RND_2"/>
</dbReference>
<dbReference type="EMBL" id="JBHUOZ010000003">
    <property type="protein sequence ID" value="MFD2921635.1"/>
    <property type="molecule type" value="Genomic_DNA"/>
</dbReference>
<feature type="domain" description="Multidrug resistance protein MdtA-like barrel-sandwich hybrid" evidence="5">
    <location>
        <begin position="76"/>
        <end position="195"/>
    </location>
</feature>
<dbReference type="RefSeq" id="WP_386102328.1">
    <property type="nucleotide sequence ID" value="NZ_JBHUOZ010000003.1"/>
</dbReference>
<evidence type="ECO:0000259" key="4">
    <source>
        <dbReference type="Pfam" id="PF25876"/>
    </source>
</evidence>
<evidence type="ECO:0000259" key="5">
    <source>
        <dbReference type="Pfam" id="PF25917"/>
    </source>
</evidence>
<name>A0ABW6AB47_9BACT</name>
<keyword evidence="3" id="KW-0813">Transport</keyword>
<dbReference type="Pfam" id="PF25917">
    <property type="entry name" value="BSH_RND"/>
    <property type="match status" value="1"/>
</dbReference>
<proteinExistence type="inferred from homology"/>
<comment type="similarity">
    <text evidence="2">Belongs to the membrane fusion protein (MFP) (TC 8.A.1) family.</text>
</comment>
<dbReference type="PROSITE" id="PS51257">
    <property type="entry name" value="PROKAR_LIPOPROTEIN"/>
    <property type="match status" value="1"/>
</dbReference>
<dbReference type="InterPro" id="IPR058624">
    <property type="entry name" value="MdtA-like_HH"/>
</dbReference>
<sequence length="360" mass="39008">MRFETKTAKAMPCRLLTCFTASVILLSACGEKKDKKPAPADAKKTAIPKVDAFIVQTRSFAESIEVPGTIIANESTEIQPEVSGRIISLNVAEGKYVTKGSLIAKLYDADLQAQLKKLQVQLQIANTNEERSAQLLRIQGISKADYDASLLNVNNIKADIDIIRTSIARTEIRAPFNGKLGLRNISPGAYISPGTIIAVINKVDQLKLDFTVPEKYTSQIKVNQLVQFKFEGSNKTYEARVMASESSVTETTRSLKVRAAIQSKDDVILPGAFAKVQLNFAPDPNAILIPTQAVVPQARGKKVILYKGGTASFVDVSTGVRDSSYIQITEGLKAGDTVVVTGLLSTRPDAKIGINKIINQ</sequence>
<dbReference type="Gene3D" id="2.40.50.100">
    <property type="match status" value="1"/>
</dbReference>
<dbReference type="Proteomes" id="UP001597511">
    <property type="component" value="Unassembled WGS sequence"/>
</dbReference>
<feature type="domain" description="CusB-like beta-barrel" evidence="6">
    <location>
        <begin position="208"/>
        <end position="279"/>
    </location>
</feature>
<organism evidence="8 9">
    <name type="scientific">Terrimonas rubra</name>
    <dbReference type="NCBI Taxonomy" id="1035890"/>
    <lineage>
        <taxon>Bacteria</taxon>
        <taxon>Pseudomonadati</taxon>
        <taxon>Bacteroidota</taxon>
        <taxon>Chitinophagia</taxon>
        <taxon>Chitinophagales</taxon>
        <taxon>Chitinophagaceae</taxon>
        <taxon>Terrimonas</taxon>
    </lineage>
</organism>
<keyword evidence="9" id="KW-1185">Reference proteome</keyword>
<dbReference type="PANTHER" id="PTHR30469:SF36">
    <property type="entry name" value="BLL3903 PROTEIN"/>
    <property type="match status" value="1"/>
</dbReference>
<dbReference type="Pfam" id="PF25967">
    <property type="entry name" value="RND-MFP_C"/>
    <property type="match status" value="1"/>
</dbReference>
<feature type="domain" description="Multidrug resistance protein MdtA-like C-terminal permuted SH3" evidence="7">
    <location>
        <begin position="285"/>
        <end position="343"/>
    </location>
</feature>